<dbReference type="Proteomes" id="UP000054558">
    <property type="component" value="Unassembled WGS sequence"/>
</dbReference>
<organism evidence="7 8">
    <name type="scientific">Klebsormidium nitens</name>
    <name type="common">Green alga</name>
    <name type="synonym">Ulothrix nitens</name>
    <dbReference type="NCBI Taxonomy" id="105231"/>
    <lineage>
        <taxon>Eukaryota</taxon>
        <taxon>Viridiplantae</taxon>
        <taxon>Streptophyta</taxon>
        <taxon>Klebsormidiophyceae</taxon>
        <taxon>Klebsormidiales</taxon>
        <taxon>Klebsormidiaceae</taxon>
        <taxon>Klebsormidium</taxon>
    </lineage>
</organism>
<comment type="subcellular location">
    <subcellularLocation>
        <location evidence="1">Membrane</location>
        <topology evidence="1">Multi-pass membrane protein</topology>
    </subcellularLocation>
</comment>
<dbReference type="Pfam" id="PF13520">
    <property type="entry name" value="AA_permease_2"/>
    <property type="match status" value="1"/>
</dbReference>
<evidence type="ECO:0000256" key="4">
    <source>
        <dbReference type="ARBA" id="ARBA00022989"/>
    </source>
</evidence>
<dbReference type="Gene3D" id="1.20.1740.10">
    <property type="entry name" value="Amino acid/polyamine transporter I"/>
    <property type="match status" value="1"/>
</dbReference>
<feature type="transmembrane region" description="Helical" evidence="6">
    <location>
        <begin position="70"/>
        <end position="91"/>
    </location>
</feature>
<evidence type="ECO:0000313" key="8">
    <source>
        <dbReference type="Proteomes" id="UP000054558"/>
    </source>
</evidence>
<dbReference type="GO" id="GO:0016020">
    <property type="term" value="C:membrane"/>
    <property type="evidence" value="ECO:0007669"/>
    <property type="project" value="UniProtKB-SubCell"/>
</dbReference>
<accession>A0A1Y1I489</accession>
<protein>
    <submittedName>
        <fullName evidence="7">Cationic amino acid transporter</fullName>
    </submittedName>
</protein>
<keyword evidence="3 6" id="KW-0812">Transmembrane</keyword>
<feature type="transmembrane region" description="Helical" evidence="6">
    <location>
        <begin position="130"/>
        <end position="156"/>
    </location>
</feature>
<keyword evidence="4 6" id="KW-1133">Transmembrane helix</keyword>
<dbReference type="OrthoDB" id="3900342at2759"/>
<dbReference type="AlphaFoldDB" id="A0A1Y1I489"/>
<reference evidence="7 8" key="1">
    <citation type="journal article" date="2014" name="Nat. Commun.">
        <title>Klebsormidium flaccidum genome reveals primary factors for plant terrestrial adaptation.</title>
        <authorList>
            <person name="Hori K."/>
            <person name="Maruyama F."/>
            <person name="Fujisawa T."/>
            <person name="Togashi T."/>
            <person name="Yamamoto N."/>
            <person name="Seo M."/>
            <person name="Sato S."/>
            <person name="Yamada T."/>
            <person name="Mori H."/>
            <person name="Tajima N."/>
            <person name="Moriyama T."/>
            <person name="Ikeuchi M."/>
            <person name="Watanabe M."/>
            <person name="Wada H."/>
            <person name="Kobayashi K."/>
            <person name="Saito M."/>
            <person name="Masuda T."/>
            <person name="Sasaki-Sekimoto Y."/>
            <person name="Mashiguchi K."/>
            <person name="Awai K."/>
            <person name="Shimojima M."/>
            <person name="Masuda S."/>
            <person name="Iwai M."/>
            <person name="Nobusawa T."/>
            <person name="Narise T."/>
            <person name="Kondo S."/>
            <person name="Saito H."/>
            <person name="Sato R."/>
            <person name="Murakawa M."/>
            <person name="Ihara Y."/>
            <person name="Oshima-Yamada Y."/>
            <person name="Ohtaka K."/>
            <person name="Satoh M."/>
            <person name="Sonobe K."/>
            <person name="Ishii M."/>
            <person name="Ohtani R."/>
            <person name="Kanamori-Sato M."/>
            <person name="Honoki R."/>
            <person name="Miyazaki D."/>
            <person name="Mochizuki H."/>
            <person name="Umetsu J."/>
            <person name="Higashi K."/>
            <person name="Shibata D."/>
            <person name="Kamiya Y."/>
            <person name="Sato N."/>
            <person name="Nakamura Y."/>
            <person name="Tabata S."/>
            <person name="Ida S."/>
            <person name="Kurokawa K."/>
            <person name="Ohta H."/>
        </authorList>
    </citation>
    <scope>NUCLEOTIDE SEQUENCE [LARGE SCALE GENOMIC DNA]</scope>
    <source>
        <strain evidence="7 8">NIES-2285</strain>
    </source>
</reference>
<proteinExistence type="inferred from homology"/>
<evidence type="ECO:0000256" key="5">
    <source>
        <dbReference type="ARBA" id="ARBA00023136"/>
    </source>
</evidence>
<evidence type="ECO:0000256" key="2">
    <source>
        <dbReference type="ARBA" id="ARBA00008572"/>
    </source>
</evidence>
<keyword evidence="5 6" id="KW-0472">Membrane</keyword>
<dbReference type="InterPro" id="IPR002293">
    <property type="entry name" value="AA/rel_permease1"/>
</dbReference>
<dbReference type="GO" id="GO:0022857">
    <property type="term" value="F:transmembrane transporter activity"/>
    <property type="evidence" value="ECO:0007669"/>
    <property type="project" value="InterPro"/>
</dbReference>
<comment type="similarity">
    <text evidence="2">Belongs to the amino acid-polyamine-organocation (APC) superfamily. Cationic amino acid transporter (CAT) (TC 2.A.3.3) family.</text>
</comment>
<evidence type="ECO:0000256" key="1">
    <source>
        <dbReference type="ARBA" id="ARBA00004141"/>
    </source>
</evidence>
<feature type="transmembrane region" description="Helical" evidence="6">
    <location>
        <begin position="103"/>
        <end position="124"/>
    </location>
</feature>
<dbReference type="OMA" id="QSEDIMG"/>
<keyword evidence="8" id="KW-1185">Reference proteome</keyword>
<evidence type="ECO:0000256" key="6">
    <source>
        <dbReference type="SAM" id="Phobius"/>
    </source>
</evidence>
<dbReference type="PANTHER" id="PTHR43243">
    <property type="entry name" value="INNER MEMBRANE TRANSPORTER YGJI-RELATED"/>
    <property type="match status" value="1"/>
</dbReference>
<dbReference type="EMBL" id="DF237201">
    <property type="protein sequence ID" value="GAQ85754.1"/>
    <property type="molecule type" value="Genomic_DNA"/>
</dbReference>
<sequence length="176" mass="19150">MDSKHGEGAYGVDHMTRCKQGFAEHITGLVHTPSRLHERFFARRTIESQLSSDKAESGAEMVRKLWWLDMIIFGVGSMVGAGVFVITGVAANELSGPSVILSYIVSGISALLSAFCYTEFAVQLPVGGAAFAYVALTFGEFPAYLTAAMLLMEYVLSRGRLRHTSRRYATRTVGSS</sequence>
<gene>
    <name evidence="7" type="ORF">KFL_002520140</name>
</gene>
<dbReference type="PANTHER" id="PTHR43243:SF41">
    <property type="entry name" value="CATIONIC AMINO ACID TRANSPORTER 7, CHLOROPLASTIC"/>
    <property type="match status" value="1"/>
</dbReference>
<name>A0A1Y1I489_KLENI</name>
<dbReference type="STRING" id="105231.A0A1Y1I489"/>
<evidence type="ECO:0000256" key="3">
    <source>
        <dbReference type="ARBA" id="ARBA00022692"/>
    </source>
</evidence>
<evidence type="ECO:0000313" key="7">
    <source>
        <dbReference type="EMBL" id="GAQ85754.1"/>
    </source>
</evidence>